<comment type="caution">
    <text evidence="1">The sequence shown here is derived from an EMBL/GenBank/DDBJ whole genome shotgun (WGS) entry which is preliminary data.</text>
</comment>
<evidence type="ECO:0000313" key="1">
    <source>
        <dbReference type="EMBL" id="PST35704.1"/>
    </source>
</evidence>
<protein>
    <submittedName>
        <fullName evidence="1">Uncharacterized protein</fullName>
    </submittedName>
</protein>
<proteinExistence type="predicted"/>
<keyword evidence="2" id="KW-1185">Reference proteome</keyword>
<dbReference type="EMBL" id="PYLO01000007">
    <property type="protein sequence ID" value="PST35704.1"/>
    <property type="molecule type" value="Genomic_DNA"/>
</dbReference>
<dbReference type="RefSeq" id="WP_022358865.1">
    <property type="nucleotide sequence ID" value="NZ_CAUWBW010000014.1"/>
</dbReference>
<dbReference type="Proteomes" id="UP000241048">
    <property type="component" value="Unassembled WGS sequence"/>
</dbReference>
<sequence>MVVRKSKKEEAERRRREQQRIFVEGLQRYKSKGIQILIDGRECRPEEYRKLCEFREDGSFYMADYVGAETGVLTEIHFDRVYNR</sequence>
<evidence type="ECO:0000313" key="2">
    <source>
        <dbReference type="Proteomes" id="UP000241048"/>
    </source>
</evidence>
<name>A0A2T3FKC5_9CLOT</name>
<organism evidence="1 2">
    <name type="scientific">Clostridium fessum</name>
    <dbReference type="NCBI Taxonomy" id="2126740"/>
    <lineage>
        <taxon>Bacteria</taxon>
        <taxon>Bacillati</taxon>
        <taxon>Bacillota</taxon>
        <taxon>Clostridia</taxon>
        <taxon>Eubacteriales</taxon>
        <taxon>Clostridiaceae</taxon>
        <taxon>Clostridium</taxon>
    </lineage>
</organism>
<accession>A0A2T3FKC5</accession>
<reference evidence="1 2" key="1">
    <citation type="submission" date="2018-03" db="EMBL/GenBank/DDBJ databases">
        <title>Lachnoclostridium SNUG30386 gen.nov., sp.nov., isolated from human faeces.</title>
        <authorList>
            <person name="Seo B."/>
            <person name="Jeon K."/>
            <person name="Ko G."/>
        </authorList>
    </citation>
    <scope>NUCLEOTIDE SEQUENCE [LARGE SCALE GENOMIC DNA]</scope>
    <source>
        <strain evidence="1 2">SNUG30386</strain>
    </source>
</reference>
<gene>
    <name evidence="1" type="ORF">C7U56_14490</name>
</gene>
<dbReference type="AlphaFoldDB" id="A0A2T3FKC5"/>
<dbReference type="GeneID" id="79841188"/>